<sequence length="70" mass="7755">MSTVVMIFLGVNGLWLLQGKEVCVSLGFLCAPACKSYKNHCVSTMIKSLRSCKDVVYIGIVFYTARCKTE</sequence>
<keyword evidence="2" id="KW-1185">Reference proteome</keyword>
<protein>
    <recommendedName>
        <fullName evidence="3">Secreted protein</fullName>
    </recommendedName>
</protein>
<evidence type="ECO:0000313" key="1">
    <source>
        <dbReference type="EMBL" id="MDO6409448.1"/>
    </source>
</evidence>
<accession>A0ABT8Y158</accession>
<name>A0ABT8Y158_9GAMM</name>
<gene>
    <name evidence="1" type="ORF">Q3404_23020</name>
</gene>
<evidence type="ECO:0008006" key="3">
    <source>
        <dbReference type="Google" id="ProtNLM"/>
    </source>
</evidence>
<comment type="caution">
    <text evidence="1">The sequence shown here is derived from an EMBL/GenBank/DDBJ whole genome shotgun (WGS) entry which is preliminary data.</text>
</comment>
<dbReference type="EMBL" id="JAUOOM010000030">
    <property type="protein sequence ID" value="MDO6409448.1"/>
    <property type="molecule type" value="Genomic_DNA"/>
</dbReference>
<reference evidence="1" key="1">
    <citation type="submission" date="2023-07" db="EMBL/GenBank/DDBJ databases">
        <title>The extreme plant-growth-promoting properties of Pantoea phytobeneficialis PF55 revealed by functional and genomic analysis.</title>
        <authorList>
            <person name="Nascimento F.X."/>
            <person name="Marcio R.J."/>
        </authorList>
    </citation>
    <scope>NUCLEOTIDE SEQUENCE</scope>
    <source>
        <strain evidence="1">PF55</strain>
    </source>
</reference>
<organism evidence="1 2">
    <name type="scientific">Pantoea phytobeneficialis</name>
    <dbReference type="NCBI Taxonomy" id="2052056"/>
    <lineage>
        <taxon>Bacteria</taxon>
        <taxon>Pseudomonadati</taxon>
        <taxon>Pseudomonadota</taxon>
        <taxon>Gammaproteobacteria</taxon>
        <taxon>Enterobacterales</taxon>
        <taxon>Erwiniaceae</taxon>
        <taxon>Pantoea</taxon>
    </lineage>
</organism>
<proteinExistence type="predicted"/>
<evidence type="ECO:0000313" key="2">
    <source>
        <dbReference type="Proteomes" id="UP001171299"/>
    </source>
</evidence>
<dbReference type="Proteomes" id="UP001171299">
    <property type="component" value="Unassembled WGS sequence"/>
</dbReference>